<accession>A0A371H5U1</accession>
<dbReference type="Proteomes" id="UP000257109">
    <property type="component" value="Unassembled WGS sequence"/>
</dbReference>
<evidence type="ECO:0000313" key="2">
    <source>
        <dbReference type="Proteomes" id="UP000257109"/>
    </source>
</evidence>
<feature type="non-terminal residue" evidence="1">
    <location>
        <position position="1"/>
    </location>
</feature>
<name>A0A371H5U1_MUCPR</name>
<organism evidence="1 2">
    <name type="scientific">Mucuna pruriens</name>
    <name type="common">Velvet bean</name>
    <name type="synonym">Dolichos pruriens</name>
    <dbReference type="NCBI Taxonomy" id="157652"/>
    <lineage>
        <taxon>Eukaryota</taxon>
        <taxon>Viridiplantae</taxon>
        <taxon>Streptophyta</taxon>
        <taxon>Embryophyta</taxon>
        <taxon>Tracheophyta</taxon>
        <taxon>Spermatophyta</taxon>
        <taxon>Magnoliopsida</taxon>
        <taxon>eudicotyledons</taxon>
        <taxon>Gunneridae</taxon>
        <taxon>Pentapetalae</taxon>
        <taxon>rosids</taxon>
        <taxon>fabids</taxon>
        <taxon>Fabales</taxon>
        <taxon>Fabaceae</taxon>
        <taxon>Papilionoideae</taxon>
        <taxon>50 kb inversion clade</taxon>
        <taxon>NPAAA clade</taxon>
        <taxon>indigoferoid/millettioid clade</taxon>
        <taxon>Phaseoleae</taxon>
        <taxon>Mucuna</taxon>
    </lineage>
</organism>
<evidence type="ECO:0008006" key="3">
    <source>
        <dbReference type="Google" id="ProtNLM"/>
    </source>
</evidence>
<dbReference type="OrthoDB" id="8041783at2759"/>
<reference evidence="1" key="1">
    <citation type="submission" date="2018-05" db="EMBL/GenBank/DDBJ databases">
        <title>Draft genome of Mucuna pruriens seed.</title>
        <authorList>
            <person name="Nnadi N.E."/>
            <person name="Vos R."/>
            <person name="Hasami M.H."/>
            <person name="Devisetty U.K."/>
            <person name="Aguiy J.C."/>
        </authorList>
    </citation>
    <scope>NUCLEOTIDE SEQUENCE [LARGE SCALE GENOMIC DNA]</scope>
    <source>
        <strain evidence="1">JCA_2017</strain>
    </source>
</reference>
<gene>
    <name evidence="1" type="ORF">CR513_18999</name>
</gene>
<proteinExistence type="predicted"/>
<protein>
    <recommendedName>
        <fullName evidence="3">Mitochondrial protein</fullName>
    </recommendedName>
</protein>
<evidence type="ECO:0000313" key="1">
    <source>
        <dbReference type="EMBL" id="RDX98147.1"/>
    </source>
</evidence>
<sequence length="98" mass="11773">MSSFIETQKRKSIWRFYQDLNLTLARIKFTKVMISQRKYVFDLFKEIGKLGCKTTRVPIEQNHKIESKESPLVEKSQYLRLVGKLIYLSHTRPNKYFL</sequence>
<dbReference type="AlphaFoldDB" id="A0A371H5U1"/>
<keyword evidence="2" id="KW-1185">Reference proteome</keyword>
<comment type="caution">
    <text evidence="1">The sequence shown here is derived from an EMBL/GenBank/DDBJ whole genome shotgun (WGS) entry which is preliminary data.</text>
</comment>
<dbReference type="EMBL" id="QJKJ01003503">
    <property type="protein sequence ID" value="RDX98147.1"/>
    <property type="molecule type" value="Genomic_DNA"/>
</dbReference>